<keyword evidence="8" id="KW-0010">Activator</keyword>
<comment type="caution">
    <text evidence="10">The sequence shown here is derived from an EMBL/GenBank/DDBJ whole genome shotgun (WGS) entry which is preliminary data.</text>
</comment>
<organism evidence="10 11">
    <name type="scientific">Glutinoglossum americanum</name>
    <dbReference type="NCBI Taxonomy" id="1670608"/>
    <lineage>
        <taxon>Eukaryota</taxon>
        <taxon>Fungi</taxon>
        <taxon>Dikarya</taxon>
        <taxon>Ascomycota</taxon>
        <taxon>Pezizomycotina</taxon>
        <taxon>Geoglossomycetes</taxon>
        <taxon>Geoglossales</taxon>
        <taxon>Geoglossaceae</taxon>
        <taxon>Glutinoglossum</taxon>
    </lineage>
</organism>
<comment type="function">
    <text evidence="8">Component of the Mediator complex, a coactivator involved in the regulated transcription of nearly all RNA polymerase II-dependent genes. Mediator functions as a bridge to convey information from gene-specific regulatory proteins to the basal RNA polymerase II transcription machinery. Mediator is recruited to promoters by direct interactions with regulatory proteins and serves as a scaffold for the assembly of a functional preinitiation complex with RNA polymerase II and the general transcription factors.</text>
</comment>
<dbReference type="PANTHER" id="PTHR13114:SF7">
    <property type="entry name" value="MEDIATOR OF RNA POLYMERASE II TRANSCRIPTION SUBUNIT 17"/>
    <property type="match status" value="1"/>
</dbReference>
<proteinExistence type="inferred from homology"/>
<accession>A0A9P8L4U4</accession>
<keyword evidence="4 8" id="KW-0805">Transcription regulation</keyword>
<dbReference type="EMBL" id="JAGHQL010000028">
    <property type="protein sequence ID" value="KAH0543678.1"/>
    <property type="molecule type" value="Genomic_DNA"/>
</dbReference>
<dbReference type="OrthoDB" id="5319830at2759"/>
<reference evidence="10" key="1">
    <citation type="submission" date="2021-03" db="EMBL/GenBank/DDBJ databases">
        <title>Comparative genomics and phylogenomic investigation of the class Geoglossomycetes provide insights into ecological specialization and systematics.</title>
        <authorList>
            <person name="Melie T."/>
            <person name="Pirro S."/>
            <person name="Miller A.N."/>
            <person name="Quandt A."/>
        </authorList>
    </citation>
    <scope>NUCLEOTIDE SEQUENCE</scope>
    <source>
        <strain evidence="10">GBOQ0MN5Z8</strain>
    </source>
</reference>
<dbReference type="GO" id="GO:0070847">
    <property type="term" value="C:core mediator complex"/>
    <property type="evidence" value="ECO:0007669"/>
    <property type="project" value="TreeGrafter"/>
</dbReference>
<protein>
    <recommendedName>
        <fullName evidence="3 8">Mediator of RNA polymerase II transcription subunit 17</fullName>
    </recommendedName>
    <alternativeName>
        <fullName evidence="7 8">Mediator complex subunit 17</fullName>
    </alternativeName>
</protein>
<keyword evidence="11" id="KW-1185">Reference proteome</keyword>
<dbReference type="AlphaFoldDB" id="A0A9P8L4U4"/>
<gene>
    <name evidence="8" type="primary">MED17</name>
    <name evidence="10" type="ORF">FGG08_001993</name>
</gene>
<dbReference type="PANTHER" id="PTHR13114">
    <property type="entry name" value="MEDIATOR OF RNA POLYMERASE II TRANSCRIPTION SUBUNIT 17"/>
    <property type="match status" value="1"/>
</dbReference>
<sequence>MDSSAPADTLSLSLRAWPVGNTNTNSLSSLIPRINEQRGHFRHITEQSLLEEIEAAESSGDAVKLDESKRGDAEVDDARSRKEEVLLAREEIAKQITQAYTEAFHALDFISLLLSKETPRAAEISLSRAVQDHVPLGSLGADKIPVSQLPPNEQRDQELVSRGWKLQGLENTAESLLKSADRLEREAESEGKYWAQILAVRDKGWSVCRLPRERHTLGVRFGFGEAAAEFKERGLPALRRGEDGNIILDQGITSSQNKTVRVRVRRNNTITGISMPPEGPKSEDSASIENLILQARNSVYEEELFYELSREARLLANQGVRTIDDTIVLSLEDTTQILIDLIPVGEATAAADPKQSPPHHTNDDDIAQGIALALRILLSYAHRVNLKRRSQPPPPIDRKWPIPPHLILHPILTHLFHQQALRALKSLLSALVAPVVAAGLHASYTFNTYTNCTSPTQPPGAMAARRAWKTTMTTPADAVVDRFKDTLESIATIHFPGRQTLTLEARTALHHPTLGTEYIIKTKQPGPSTEPDSAGDEPADKPQPLPPTHFRFNSLNEATLYLSWTLSRSIVQEIHSFTPSPTSPSTSPSDLPGEAGWEPLGSQQNTTTELQKNFPHRAKLRRMKVEAKPGRLMLRWSETNGKGGVYVWGGDGGEGKEALVEVVRGAGAA</sequence>
<comment type="similarity">
    <text evidence="2 8">Belongs to the Mediator complex subunit 17 family.</text>
</comment>
<evidence type="ECO:0000313" key="10">
    <source>
        <dbReference type="EMBL" id="KAH0543678.1"/>
    </source>
</evidence>
<feature type="compositionally biased region" description="Low complexity" evidence="9">
    <location>
        <begin position="578"/>
        <end position="589"/>
    </location>
</feature>
<dbReference type="GO" id="GO:0016592">
    <property type="term" value="C:mediator complex"/>
    <property type="evidence" value="ECO:0007669"/>
    <property type="project" value="InterPro"/>
</dbReference>
<dbReference type="GO" id="GO:0006357">
    <property type="term" value="P:regulation of transcription by RNA polymerase II"/>
    <property type="evidence" value="ECO:0007669"/>
    <property type="project" value="InterPro"/>
</dbReference>
<evidence type="ECO:0000256" key="1">
    <source>
        <dbReference type="ARBA" id="ARBA00004123"/>
    </source>
</evidence>
<evidence type="ECO:0000256" key="2">
    <source>
        <dbReference type="ARBA" id="ARBA00005635"/>
    </source>
</evidence>
<evidence type="ECO:0000256" key="4">
    <source>
        <dbReference type="ARBA" id="ARBA00023015"/>
    </source>
</evidence>
<keyword evidence="6 8" id="KW-0539">Nucleus</keyword>
<feature type="region of interest" description="Disordered" evidence="9">
    <location>
        <begin position="577"/>
        <end position="609"/>
    </location>
</feature>
<dbReference type="InterPro" id="IPR019313">
    <property type="entry name" value="Mediator_Med17"/>
</dbReference>
<evidence type="ECO:0000313" key="11">
    <source>
        <dbReference type="Proteomes" id="UP000698800"/>
    </source>
</evidence>
<evidence type="ECO:0000256" key="5">
    <source>
        <dbReference type="ARBA" id="ARBA00023163"/>
    </source>
</evidence>
<evidence type="ECO:0000256" key="3">
    <source>
        <dbReference type="ARBA" id="ARBA00019610"/>
    </source>
</evidence>
<comment type="subunit">
    <text evidence="8">Component of the Mediator complex.</text>
</comment>
<feature type="region of interest" description="Disordered" evidence="9">
    <location>
        <begin position="519"/>
        <end position="550"/>
    </location>
</feature>
<evidence type="ECO:0000256" key="9">
    <source>
        <dbReference type="SAM" id="MobiDB-lite"/>
    </source>
</evidence>
<keyword evidence="5 8" id="KW-0804">Transcription</keyword>
<evidence type="ECO:0000256" key="7">
    <source>
        <dbReference type="ARBA" id="ARBA00032014"/>
    </source>
</evidence>
<dbReference type="Pfam" id="PF10156">
    <property type="entry name" value="Med17"/>
    <property type="match status" value="1"/>
</dbReference>
<comment type="subcellular location">
    <subcellularLocation>
        <location evidence="1 8">Nucleus</location>
    </subcellularLocation>
</comment>
<dbReference type="GO" id="GO:0003712">
    <property type="term" value="F:transcription coregulator activity"/>
    <property type="evidence" value="ECO:0007669"/>
    <property type="project" value="InterPro"/>
</dbReference>
<evidence type="ECO:0000256" key="6">
    <source>
        <dbReference type="ARBA" id="ARBA00023242"/>
    </source>
</evidence>
<name>A0A9P8L4U4_9PEZI</name>
<evidence type="ECO:0000256" key="8">
    <source>
        <dbReference type="RuleBase" id="RU364140"/>
    </source>
</evidence>
<dbReference type="Gene3D" id="6.10.250.2620">
    <property type="match status" value="1"/>
</dbReference>
<dbReference type="Proteomes" id="UP000698800">
    <property type="component" value="Unassembled WGS sequence"/>
</dbReference>